<feature type="region of interest" description="Disordered" evidence="1">
    <location>
        <begin position="56"/>
        <end position="108"/>
    </location>
</feature>
<proteinExistence type="predicted"/>
<sequence>MGPPHHDSRWRLQRRLRRSSLPRLLLDDVVDLCPGVRRYPLTPLLQVRPAVAEMEQALPPPGRVQPAPGAGQARARREASSGMVPGSGDDGAPTAAAPPATKAAAPPAGGAHLEWLWRRKFPIGNFISAQEEERKSYPFNHFWI</sequence>
<gene>
    <name evidence="2" type="ORF">TRITD_4Av1G146100</name>
</gene>
<dbReference type="Gramene" id="TRITD4Av1G146100.1">
    <property type="protein sequence ID" value="TRITD4Av1G146100.1"/>
    <property type="gene ID" value="TRITD4Av1G146100"/>
</dbReference>
<organism evidence="2 3">
    <name type="scientific">Triticum turgidum subsp. durum</name>
    <name type="common">Durum wheat</name>
    <name type="synonym">Triticum durum</name>
    <dbReference type="NCBI Taxonomy" id="4567"/>
    <lineage>
        <taxon>Eukaryota</taxon>
        <taxon>Viridiplantae</taxon>
        <taxon>Streptophyta</taxon>
        <taxon>Embryophyta</taxon>
        <taxon>Tracheophyta</taxon>
        <taxon>Spermatophyta</taxon>
        <taxon>Magnoliopsida</taxon>
        <taxon>Liliopsida</taxon>
        <taxon>Poales</taxon>
        <taxon>Poaceae</taxon>
        <taxon>BOP clade</taxon>
        <taxon>Pooideae</taxon>
        <taxon>Triticodae</taxon>
        <taxon>Triticeae</taxon>
        <taxon>Triticinae</taxon>
        <taxon>Triticum</taxon>
    </lineage>
</organism>
<reference evidence="2 3" key="1">
    <citation type="submission" date="2017-09" db="EMBL/GenBank/DDBJ databases">
        <authorList>
            <consortium name="International Durum Wheat Genome Sequencing Consortium (IDWGSC)"/>
            <person name="Milanesi L."/>
        </authorList>
    </citation>
    <scope>NUCLEOTIDE SEQUENCE [LARGE SCALE GENOMIC DNA]</scope>
    <source>
        <strain evidence="3">cv. Svevo</strain>
    </source>
</reference>
<name>A0A9R0SEM0_TRITD</name>
<dbReference type="Proteomes" id="UP000324705">
    <property type="component" value="Chromosome 4A"/>
</dbReference>
<evidence type="ECO:0000256" key="1">
    <source>
        <dbReference type="SAM" id="MobiDB-lite"/>
    </source>
</evidence>
<protein>
    <submittedName>
        <fullName evidence="2">Uncharacterized protein</fullName>
    </submittedName>
</protein>
<feature type="compositionally biased region" description="Low complexity" evidence="1">
    <location>
        <begin position="86"/>
        <end position="108"/>
    </location>
</feature>
<keyword evidence="3" id="KW-1185">Reference proteome</keyword>
<accession>A0A9R0SEM0</accession>
<evidence type="ECO:0000313" key="2">
    <source>
        <dbReference type="EMBL" id="VAH92760.1"/>
    </source>
</evidence>
<dbReference type="EMBL" id="LT934117">
    <property type="protein sequence ID" value="VAH92760.1"/>
    <property type="molecule type" value="Genomic_DNA"/>
</dbReference>
<dbReference type="AlphaFoldDB" id="A0A9R0SEM0"/>
<evidence type="ECO:0000313" key="3">
    <source>
        <dbReference type="Proteomes" id="UP000324705"/>
    </source>
</evidence>